<keyword evidence="1" id="KW-0175">Coiled coil</keyword>
<feature type="transmembrane region" description="Helical" evidence="2">
    <location>
        <begin position="6"/>
        <end position="29"/>
    </location>
</feature>
<name>A0ABU9VSA9_9CLOT</name>
<evidence type="ECO:0000256" key="2">
    <source>
        <dbReference type="SAM" id="Phobius"/>
    </source>
</evidence>
<proteinExistence type="predicted"/>
<dbReference type="RefSeq" id="WP_343185364.1">
    <property type="nucleotide sequence ID" value="NZ_JBCITM010000004.1"/>
</dbReference>
<feature type="coiled-coil region" evidence="1">
    <location>
        <begin position="35"/>
        <end position="62"/>
    </location>
</feature>
<keyword evidence="2" id="KW-1133">Transmembrane helix</keyword>
<reference evidence="3 4" key="1">
    <citation type="submission" date="2024-04" db="EMBL/GenBank/DDBJ databases">
        <title>Genome sequencing and metabolic network reconstruction of aminoacids and betaine degradation by Anoxynatronum sibiricum.</title>
        <authorList>
            <person name="Detkova E.N."/>
            <person name="Boltjanskaja Y.V."/>
            <person name="Mardanov A.V."/>
            <person name="Kevbrin V."/>
        </authorList>
    </citation>
    <scope>NUCLEOTIDE SEQUENCE [LARGE SCALE GENOMIC DNA]</scope>
    <source>
        <strain evidence="3 4">Z-7981</strain>
    </source>
</reference>
<accession>A0ABU9VSA9</accession>
<keyword evidence="4" id="KW-1185">Reference proteome</keyword>
<evidence type="ECO:0000256" key="1">
    <source>
        <dbReference type="SAM" id="Coils"/>
    </source>
</evidence>
<keyword evidence="2" id="KW-0472">Membrane</keyword>
<keyword evidence="2" id="KW-0812">Transmembrane</keyword>
<dbReference type="Proteomes" id="UP001407405">
    <property type="component" value="Unassembled WGS sequence"/>
</dbReference>
<evidence type="ECO:0000313" key="3">
    <source>
        <dbReference type="EMBL" id="MEN1760044.1"/>
    </source>
</evidence>
<sequence length="62" mass="7394">MNILVYQVMNLLLVLVLLGAPVLITVLLLRHFSRKEQHIEMEARLTERIRELEERVRRLEEG</sequence>
<protein>
    <submittedName>
        <fullName evidence="3">Uncharacterized protein</fullName>
    </submittedName>
</protein>
<organism evidence="3 4">
    <name type="scientific">Anoxynatronum sibiricum</name>
    <dbReference type="NCBI Taxonomy" id="210623"/>
    <lineage>
        <taxon>Bacteria</taxon>
        <taxon>Bacillati</taxon>
        <taxon>Bacillota</taxon>
        <taxon>Clostridia</taxon>
        <taxon>Eubacteriales</taxon>
        <taxon>Clostridiaceae</taxon>
        <taxon>Anoxynatronum</taxon>
    </lineage>
</organism>
<gene>
    <name evidence="3" type="ORF">AAIG11_06150</name>
</gene>
<comment type="caution">
    <text evidence="3">The sequence shown here is derived from an EMBL/GenBank/DDBJ whole genome shotgun (WGS) entry which is preliminary data.</text>
</comment>
<dbReference type="EMBL" id="JBCITM010000004">
    <property type="protein sequence ID" value="MEN1760044.1"/>
    <property type="molecule type" value="Genomic_DNA"/>
</dbReference>
<evidence type="ECO:0000313" key="4">
    <source>
        <dbReference type="Proteomes" id="UP001407405"/>
    </source>
</evidence>